<dbReference type="GO" id="GO:0035556">
    <property type="term" value="P:intracellular signal transduction"/>
    <property type="evidence" value="ECO:0007669"/>
    <property type="project" value="InterPro"/>
</dbReference>
<protein>
    <recommendedName>
        <fullName evidence="1">Guanylate cyclase domain-containing protein</fullName>
    </recommendedName>
</protein>
<evidence type="ECO:0000313" key="3">
    <source>
        <dbReference type="Proteomes" id="UP000288859"/>
    </source>
</evidence>
<evidence type="ECO:0000259" key="1">
    <source>
        <dbReference type="PROSITE" id="PS50125"/>
    </source>
</evidence>
<dbReference type="SMART" id="SM00044">
    <property type="entry name" value="CYCc"/>
    <property type="match status" value="1"/>
</dbReference>
<dbReference type="Proteomes" id="UP000288859">
    <property type="component" value="Unassembled WGS sequence"/>
</dbReference>
<dbReference type="Pfam" id="PF00211">
    <property type="entry name" value="Guanylate_cyc"/>
    <property type="match status" value="1"/>
</dbReference>
<dbReference type="OrthoDB" id="2021138at2759"/>
<dbReference type="AlphaFoldDB" id="A0A438MSS9"/>
<name>A0A438MSS9_EXOME</name>
<organism evidence="2 3">
    <name type="scientific">Exophiala mesophila</name>
    <name type="common">Black yeast-like fungus</name>
    <dbReference type="NCBI Taxonomy" id="212818"/>
    <lineage>
        <taxon>Eukaryota</taxon>
        <taxon>Fungi</taxon>
        <taxon>Dikarya</taxon>
        <taxon>Ascomycota</taxon>
        <taxon>Pezizomycotina</taxon>
        <taxon>Eurotiomycetes</taxon>
        <taxon>Chaetothyriomycetidae</taxon>
        <taxon>Chaetothyriales</taxon>
        <taxon>Herpotrichiellaceae</taxon>
        <taxon>Exophiala</taxon>
    </lineage>
</organism>
<dbReference type="VEuPathDB" id="FungiDB:PV10_06910"/>
<dbReference type="InterPro" id="IPR001054">
    <property type="entry name" value="A/G_cyclase"/>
</dbReference>
<dbReference type="PANTHER" id="PTHR43081">
    <property type="entry name" value="ADENYLATE CYCLASE, TERMINAL-DIFFERENTIATION SPECIFIC-RELATED"/>
    <property type="match status" value="1"/>
</dbReference>
<sequence length="293" mass="32899">MLAQRGPALSGVYKLLEHNPKTRCLVVLRQPRYPPTGHLSIVFTDIVKSTAIWETNTEAMVQAMQIHDTAIRTLMAMNQGYEVKQNGDGFMLAFPTATMAVQFCLDVQEQLLDEAWPKGILKLAHGKVSTDEQGHVLFRGLKLRISAHWGEPICAWNKVIHRMDYLGPMVNRAARFIEVTEAGQVVVSQDLVTQLQYELDVSHGFDSTHHTSTGAETVPTQLSLPKLRSDAVQDKLTHQQFEIRALGDHDFRGLKHPESLYFIVPRSLEGRVDHWHQVKHVSGVKGNIRSKGG</sequence>
<dbReference type="SUPFAM" id="SSF55073">
    <property type="entry name" value="Nucleotide cyclase"/>
    <property type="match status" value="1"/>
</dbReference>
<proteinExistence type="predicted"/>
<dbReference type="PANTHER" id="PTHR43081:SF1">
    <property type="entry name" value="ADENYLATE CYCLASE, TERMINAL-DIFFERENTIATION SPECIFIC"/>
    <property type="match status" value="1"/>
</dbReference>
<dbReference type="Gene3D" id="3.30.70.1230">
    <property type="entry name" value="Nucleotide cyclase"/>
    <property type="match status" value="1"/>
</dbReference>
<dbReference type="PROSITE" id="PS50125">
    <property type="entry name" value="GUANYLATE_CYCLASE_2"/>
    <property type="match status" value="1"/>
</dbReference>
<dbReference type="EMBL" id="NAJM01000057">
    <property type="protein sequence ID" value="RVX66717.1"/>
    <property type="molecule type" value="Genomic_DNA"/>
</dbReference>
<dbReference type="InterPro" id="IPR050697">
    <property type="entry name" value="Adenylyl/Guanylyl_Cyclase_3/4"/>
</dbReference>
<reference evidence="2 3" key="1">
    <citation type="submission" date="2017-03" db="EMBL/GenBank/DDBJ databases">
        <title>Genomes of endolithic fungi from Antarctica.</title>
        <authorList>
            <person name="Coleine C."/>
            <person name="Masonjones S."/>
            <person name="Stajich J.E."/>
        </authorList>
    </citation>
    <scope>NUCLEOTIDE SEQUENCE [LARGE SCALE GENOMIC DNA]</scope>
    <source>
        <strain evidence="2 3">CCFEE 6314</strain>
    </source>
</reference>
<dbReference type="InterPro" id="IPR029787">
    <property type="entry name" value="Nucleotide_cyclase"/>
</dbReference>
<dbReference type="CDD" id="cd07302">
    <property type="entry name" value="CHD"/>
    <property type="match status" value="1"/>
</dbReference>
<gene>
    <name evidence="2" type="ORF">B0A52_09530</name>
</gene>
<dbReference type="GO" id="GO:0009190">
    <property type="term" value="P:cyclic nucleotide biosynthetic process"/>
    <property type="evidence" value="ECO:0007669"/>
    <property type="project" value="InterPro"/>
</dbReference>
<feature type="domain" description="Guanylate cyclase" evidence="1">
    <location>
        <begin position="40"/>
        <end position="177"/>
    </location>
</feature>
<comment type="caution">
    <text evidence="2">The sequence shown here is derived from an EMBL/GenBank/DDBJ whole genome shotgun (WGS) entry which is preliminary data.</text>
</comment>
<evidence type="ECO:0000313" key="2">
    <source>
        <dbReference type="EMBL" id="RVX66717.1"/>
    </source>
</evidence>
<accession>A0A438MSS9</accession>